<evidence type="ECO:0000313" key="3">
    <source>
        <dbReference type="Proteomes" id="UP000503349"/>
    </source>
</evidence>
<protein>
    <submittedName>
        <fullName evidence="2">Uncharacterized protein</fullName>
    </submittedName>
</protein>
<accession>A0A6G1QGZ7</accession>
<name>A0A6G1QGZ7_CHAAH</name>
<reference evidence="2 3" key="1">
    <citation type="submission" date="2019-02" db="EMBL/GenBank/DDBJ databases">
        <title>Opniocepnalus argus genome.</title>
        <authorList>
            <person name="Zhou C."/>
            <person name="Xiao S."/>
        </authorList>
    </citation>
    <scope>NUCLEOTIDE SEQUENCE [LARGE SCALE GENOMIC DNA]</scope>
    <source>
        <strain evidence="2">OARG1902GOOAL</strain>
        <tissue evidence="2">Muscle</tissue>
    </source>
</reference>
<dbReference type="AlphaFoldDB" id="A0A6G1QGZ7"/>
<sequence>MHVFGLWEEKEVPGGNQLHTERPQPAGDSDLCPSSCDGSSANPFTTVLPD</sequence>
<keyword evidence="3" id="KW-1185">Reference proteome</keyword>
<organism evidence="2 3">
    <name type="scientific">Channa argus</name>
    <name type="common">Northern snakehead</name>
    <name type="synonym">Ophicephalus argus</name>
    <dbReference type="NCBI Taxonomy" id="215402"/>
    <lineage>
        <taxon>Eukaryota</taxon>
        <taxon>Metazoa</taxon>
        <taxon>Chordata</taxon>
        <taxon>Craniata</taxon>
        <taxon>Vertebrata</taxon>
        <taxon>Euteleostomi</taxon>
        <taxon>Actinopterygii</taxon>
        <taxon>Neopterygii</taxon>
        <taxon>Teleostei</taxon>
        <taxon>Neoteleostei</taxon>
        <taxon>Acanthomorphata</taxon>
        <taxon>Anabantaria</taxon>
        <taxon>Anabantiformes</taxon>
        <taxon>Channoidei</taxon>
        <taxon>Channidae</taxon>
        <taxon>Channa</taxon>
    </lineage>
</organism>
<dbReference type="EMBL" id="CM015728">
    <property type="protein sequence ID" value="KAF3701714.1"/>
    <property type="molecule type" value="Genomic_DNA"/>
</dbReference>
<feature type="compositionally biased region" description="Polar residues" evidence="1">
    <location>
        <begin position="36"/>
        <end position="50"/>
    </location>
</feature>
<evidence type="ECO:0000313" key="2">
    <source>
        <dbReference type="EMBL" id="KAF3701714.1"/>
    </source>
</evidence>
<reference evidence="3" key="2">
    <citation type="submission" date="2019-02" db="EMBL/GenBank/DDBJ databases">
        <title>Opniocepnalus argus Var Kimnra genome.</title>
        <authorList>
            <person name="Zhou C."/>
            <person name="Xiao S."/>
        </authorList>
    </citation>
    <scope>NUCLEOTIDE SEQUENCE [LARGE SCALE GENOMIC DNA]</scope>
</reference>
<proteinExistence type="predicted"/>
<gene>
    <name evidence="2" type="ORF">EXN66_Car017402</name>
</gene>
<feature type="region of interest" description="Disordered" evidence="1">
    <location>
        <begin position="1"/>
        <end position="50"/>
    </location>
</feature>
<dbReference type="Proteomes" id="UP000503349">
    <property type="component" value="Chromosome 17"/>
</dbReference>
<evidence type="ECO:0000256" key="1">
    <source>
        <dbReference type="SAM" id="MobiDB-lite"/>
    </source>
</evidence>